<dbReference type="InterPro" id="IPR050109">
    <property type="entry name" value="HTH-type_TetR-like_transc_reg"/>
</dbReference>
<dbReference type="GO" id="GO:0003700">
    <property type="term" value="F:DNA-binding transcription factor activity"/>
    <property type="evidence" value="ECO:0007669"/>
    <property type="project" value="TreeGrafter"/>
</dbReference>
<dbReference type="AlphaFoldDB" id="A0A9X3S4N1"/>
<dbReference type="SUPFAM" id="SSF48498">
    <property type="entry name" value="Tetracyclin repressor-like, C-terminal domain"/>
    <property type="match status" value="1"/>
</dbReference>
<evidence type="ECO:0000259" key="3">
    <source>
        <dbReference type="PROSITE" id="PS50977"/>
    </source>
</evidence>
<dbReference type="Pfam" id="PF00440">
    <property type="entry name" value="TetR_N"/>
    <property type="match status" value="1"/>
</dbReference>
<keyword evidence="1 2" id="KW-0238">DNA-binding</keyword>
<dbReference type="Proteomes" id="UP001149140">
    <property type="component" value="Unassembled WGS sequence"/>
</dbReference>
<comment type="caution">
    <text evidence="4">The sequence shown here is derived from an EMBL/GenBank/DDBJ whole genome shotgun (WGS) entry which is preliminary data.</text>
</comment>
<evidence type="ECO:0000256" key="2">
    <source>
        <dbReference type="PROSITE-ProRule" id="PRU00335"/>
    </source>
</evidence>
<dbReference type="PANTHER" id="PTHR30055:SF200">
    <property type="entry name" value="HTH-TYPE TRANSCRIPTIONAL REPRESSOR BDCR"/>
    <property type="match status" value="1"/>
</dbReference>
<dbReference type="InterPro" id="IPR001647">
    <property type="entry name" value="HTH_TetR"/>
</dbReference>
<evidence type="ECO:0000313" key="4">
    <source>
        <dbReference type="EMBL" id="MDA0160768.1"/>
    </source>
</evidence>
<dbReference type="RefSeq" id="WP_270039812.1">
    <property type="nucleotide sequence ID" value="NZ_JAPDOD010000007.1"/>
</dbReference>
<evidence type="ECO:0000256" key="1">
    <source>
        <dbReference type="ARBA" id="ARBA00023125"/>
    </source>
</evidence>
<organism evidence="4 5">
    <name type="scientific">Solirubrobacter ginsenosidimutans</name>
    <dbReference type="NCBI Taxonomy" id="490573"/>
    <lineage>
        <taxon>Bacteria</taxon>
        <taxon>Bacillati</taxon>
        <taxon>Actinomycetota</taxon>
        <taxon>Thermoleophilia</taxon>
        <taxon>Solirubrobacterales</taxon>
        <taxon>Solirubrobacteraceae</taxon>
        <taxon>Solirubrobacter</taxon>
    </lineage>
</organism>
<dbReference type="GO" id="GO:0000976">
    <property type="term" value="F:transcription cis-regulatory region binding"/>
    <property type="evidence" value="ECO:0007669"/>
    <property type="project" value="TreeGrafter"/>
</dbReference>
<keyword evidence="5" id="KW-1185">Reference proteome</keyword>
<feature type="domain" description="HTH tetR-type" evidence="3">
    <location>
        <begin position="12"/>
        <end position="72"/>
    </location>
</feature>
<name>A0A9X3S4N1_9ACTN</name>
<dbReference type="Gene3D" id="1.10.357.10">
    <property type="entry name" value="Tetracycline Repressor, domain 2"/>
    <property type="match status" value="1"/>
</dbReference>
<dbReference type="PROSITE" id="PS50977">
    <property type="entry name" value="HTH_TETR_2"/>
    <property type="match status" value="1"/>
</dbReference>
<dbReference type="PANTHER" id="PTHR30055">
    <property type="entry name" value="HTH-TYPE TRANSCRIPTIONAL REGULATOR RUTR"/>
    <property type="match status" value="1"/>
</dbReference>
<dbReference type="InterPro" id="IPR009057">
    <property type="entry name" value="Homeodomain-like_sf"/>
</dbReference>
<sequence>MRIADLPPAKDSAARERLLEAAARIFYAEGINTVGVARIIEEAGVTLATFYRHFPSKQDLVLAYLQRVHDDFSARAAAAREAAKDPGDMLRLIGNNITAQLLEPGFRGCAFINAASEFEDPEGPIMRAVLTHRAWFHDLVRNAFASAGHPHPDLAAGRYVMLRDGATTAGHLGDPSQARETFDCSVAELLRFIDEPAV</sequence>
<proteinExistence type="predicted"/>
<dbReference type="InterPro" id="IPR036271">
    <property type="entry name" value="Tet_transcr_reg_TetR-rel_C_sf"/>
</dbReference>
<dbReference type="SUPFAM" id="SSF46689">
    <property type="entry name" value="Homeodomain-like"/>
    <property type="match status" value="1"/>
</dbReference>
<reference evidence="4" key="1">
    <citation type="submission" date="2022-10" db="EMBL/GenBank/DDBJ databases">
        <title>The WGS of Solirubrobacter ginsenosidimutans DSM 21036.</title>
        <authorList>
            <person name="Jiang Z."/>
        </authorList>
    </citation>
    <scope>NUCLEOTIDE SEQUENCE</scope>
    <source>
        <strain evidence="4">DSM 21036</strain>
    </source>
</reference>
<protein>
    <submittedName>
        <fullName evidence="4">TetR/AcrR family transcriptional regulator</fullName>
    </submittedName>
</protein>
<accession>A0A9X3S4N1</accession>
<dbReference type="EMBL" id="JAPDOD010000007">
    <property type="protein sequence ID" value="MDA0160768.1"/>
    <property type="molecule type" value="Genomic_DNA"/>
</dbReference>
<gene>
    <name evidence="4" type="ORF">OM076_10870</name>
</gene>
<feature type="DNA-binding region" description="H-T-H motif" evidence="2">
    <location>
        <begin position="35"/>
        <end position="54"/>
    </location>
</feature>
<evidence type="ECO:0000313" key="5">
    <source>
        <dbReference type="Proteomes" id="UP001149140"/>
    </source>
</evidence>
<dbReference type="PRINTS" id="PR00455">
    <property type="entry name" value="HTHTETR"/>
</dbReference>